<dbReference type="Proteomes" id="UP000193006">
    <property type="component" value="Chromosome"/>
</dbReference>
<sequence length="253" mass="29925">MPRKPRTKSRSGIYHIIQRGVNQQVIFEDEEDKVRFLETLKRYKEKCQFELYGYCLMNNHVHLLLKEGEEPISMIIKRISSSYVYWYNQKYDRYGHLFQGRFKSENVEDRAYFLSVLKYIHQNPLKAGLAQSVFHSPWTSMEEYIQRANLVDIDFPLSQFAAEKKQALHLFKNYMRHLSDDDVLDVETRSRTPDHVLTDYMKELGITSSSYLQQMDKANRDDILRELKKLGGVSIRQLSRVTGVSKSVIERLD</sequence>
<evidence type="ECO:0000313" key="2">
    <source>
        <dbReference type="EMBL" id="ARK32383.1"/>
    </source>
</evidence>
<evidence type="ECO:0000313" key="3">
    <source>
        <dbReference type="Proteomes" id="UP000193006"/>
    </source>
</evidence>
<dbReference type="Gene3D" id="3.30.70.1290">
    <property type="entry name" value="Transposase IS200-like"/>
    <property type="match status" value="1"/>
</dbReference>
<dbReference type="KEGG" id="bkw:BkAM31D_22375"/>
<dbReference type="GO" id="GO:0006313">
    <property type="term" value="P:DNA transposition"/>
    <property type="evidence" value="ECO:0007669"/>
    <property type="project" value="InterPro"/>
</dbReference>
<dbReference type="GO" id="GO:0004803">
    <property type="term" value="F:transposase activity"/>
    <property type="evidence" value="ECO:0007669"/>
    <property type="project" value="InterPro"/>
</dbReference>
<dbReference type="GO" id="GO:0003677">
    <property type="term" value="F:DNA binding"/>
    <property type="evidence" value="ECO:0007669"/>
    <property type="project" value="InterPro"/>
</dbReference>
<dbReference type="PANTHER" id="PTHR34322:SF2">
    <property type="entry name" value="TRANSPOSASE IS200-LIKE DOMAIN-CONTAINING PROTEIN"/>
    <property type="match status" value="1"/>
</dbReference>
<dbReference type="SUPFAM" id="SSF143422">
    <property type="entry name" value="Transposase IS200-like"/>
    <property type="match status" value="1"/>
</dbReference>
<organism evidence="2 3">
    <name type="scientific">Halalkalibacter krulwichiae</name>
    <dbReference type="NCBI Taxonomy" id="199441"/>
    <lineage>
        <taxon>Bacteria</taxon>
        <taxon>Bacillati</taxon>
        <taxon>Bacillota</taxon>
        <taxon>Bacilli</taxon>
        <taxon>Bacillales</taxon>
        <taxon>Bacillaceae</taxon>
        <taxon>Halalkalibacter</taxon>
    </lineage>
</organism>
<dbReference type="Pfam" id="PF01797">
    <property type="entry name" value="Y1_Tnp"/>
    <property type="match status" value="1"/>
</dbReference>
<accession>A0A1X9MJA9</accession>
<dbReference type="InterPro" id="IPR002686">
    <property type="entry name" value="Transposase_17"/>
</dbReference>
<feature type="domain" description="Transposase IS200-like" evidence="1">
    <location>
        <begin position="9"/>
        <end position="123"/>
    </location>
</feature>
<reference evidence="2 3" key="1">
    <citation type="submission" date="2017-04" db="EMBL/GenBank/DDBJ databases">
        <title>Bacillus krulwichiae AM31D Genome sequencing and assembly.</title>
        <authorList>
            <person name="Krulwich T.A."/>
            <person name="Anastor L."/>
            <person name="Ehrlich R."/>
            <person name="Ehrlich G.D."/>
            <person name="Janto B."/>
        </authorList>
    </citation>
    <scope>NUCLEOTIDE SEQUENCE [LARGE SCALE GENOMIC DNA]</scope>
    <source>
        <strain evidence="2 3">AM31D</strain>
    </source>
</reference>
<evidence type="ECO:0000259" key="1">
    <source>
        <dbReference type="SMART" id="SM01321"/>
    </source>
</evidence>
<name>A0A1X9MJA9_9BACI</name>
<dbReference type="InterPro" id="IPR036515">
    <property type="entry name" value="Transposase_17_sf"/>
</dbReference>
<dbReference type="AlphaFoldDB" id="A0A1X9MJA9"/>
<protein>
    <submittedName>
        <fullName evidence="2">Transposase IS200 like protein</fullName>
    </submittedName>
</protein>
<dbReference type="SMART" id="SM01321">
    <property type="entry name" value="Y1_Tnp"/>
    <property type="match status" value="1"/>
</dbReference>
<dbReference type="EMBL" id="CP020814">
    <property type="protein sequence ID" value="ARK32383.1"/>
    <property type="molecule type" value="Genomic_DNA"/>
</dbReference>
<dbReference type="PANTHER" id="PTHR34322">
    <property type="entry name" value="TRANSPOSASE, Y1_TNP DOMAIN-CONTAINING"/>
    <property type="match status" value="1"/>
</dbReference>
<keyword evidence="3" id="KW-1185">Reference proteome</keyword>
<proteinExistence type="predicted"/>
<gene>
    <name evidence="2" type="ORF">BkAM31D_22375</name>
</gene>